<dbReference type="VEuPathDB" id="FungiDB:BCV72DRAFT_182461"/>
<evidence type="ECO:0000313" key="1">
    <source>
        <dbReference type="EMBL" id="ORE03406.1"/>
    </source>
</evidence>
<dbReference type="AlphaFoldDB" id="A0A1X0QUH3"/>
<feature type="non-terminal residue" evidence="1">
    <location>
        <position position="1"/>
    </location>
</feature>
<protein>
    <recommendedName>
        <fullName evidence="2">Transposase Tc1-like domain-containing protein</fullName>
    </recommendedName>
</protein>
<dbReference type="Proteomes" id="UP000242414">
    <property type="component" value="Unassembled WGS sequence"/>
</dbReference>
<sequence length="113" mass="12947">DDIANIVEMPKSTVQSTIDRIKKTGSPLPTKQKGRIYKINKRSQRLLTRTIGDVPFVIYDRLRLELYNVDVNVCRQTVISSLKRMEHGSVTKRYDLKHTVPTKKYGGGGVMVW</sequence>
<evidence type="ECO:0008006" key="2">
    <source>
        <dbReference type="Google" id="ProtNLM"/>
    </source>
</evidence>
<accession>A0A1X0QUH3</accession>
<proteinExistence type="predicted"/>
<gene>
    <name evidence="1" type="ORF">BCV72DRAFT_182461</name>
</gene>
<organism evidence="1">
    <name type="scientific">Rhizopus microsporus var. microsporus</name>
    <dbReference type="NCBI Taxonomy" id="86635"/>
    <lineage>
        <taxon>Eukaryota</taxon>
        <taxon>Fungi</taxon>
        <taxon>Fungi incertae sedis</taxon>
        <taxon>Mucoromycota</taxon>
        <taxon>Mucoromycotina</taxon>
        <taxon>Mucoromycetes</taxon>
        <taxon>Mucorales</taxon>
        <taxon>Mucorineae</taxon>
        <taxon>Rhizopodaceae</taxon>
        <taxon>Rhizopus</taxon>
    </lineage>
</organism>
<dbReference type="EMBL" id="KV922005">
    <property type="protein sequence ID" value="ORE03406.1"/>
    <property type="molecule type" value="Genomic_DNA"/>
</dbReference>
<name>A0A1X0QUH3_RHIZD</name>
<reference evidence="1" key="1">
    <citation type="journal article" date="2016" name="Proc. Natl. Acad. Sci. U.S.A.">
        <title>Lipid metabolic changes in an early divergent fungus govern the establishment of a mutualistic symbiosis with endobacteria.</title>
        <authorList>
            <person name="Lastovetsky O.A."/>
            <person name="Gaspar M.L."/>
            <person name="Mondo S.J."/>
            <person name="LaButti K.M."/>
            <person name="Sandor L."/>
            <person name="Grigoriev I.V."/>
            <person name="Henry S.A."/>
            <person name="Pawlowska T.E."/>
        </authorList>
    </citation>
    <scope>NUCLEOTIDE SEQUENCE [LARGE SCALE GENOMIC DNA]</scope>
    <source>
        <strain evidence="1">ATCC 52814</strain>
    </source>
</reference>
<feature type="non-terminal residue" evidence="1">
    <location>
        <position position="113"/>
    </location>
</feature>